<keyword evidence="1" id="KW-0472">Membrane</keyword>
<dbReference type="EMBL" id="VEVO01000005">
    <property type="protein sequence ID" value="KAF0041760.1"/>
    <property type="molecule type" value="Genomic_DNA"/>
</dbReference>
<comment type="caution">
    <text evidence="2">The sequence shown here is derived from an EMBL/GenBank/DDBJ whole genome shotgun (WGS) entry which is preliminary data.</text>
</comment>
<proteinExistence type="predicted"/>
<gene>
    <name evidence="2" type="ORF">F2P81_005292</name>
</gene>
<evidence type="ECO:0000313" key="3">
    <source>
        <dbReference type="Proteomes" id="UP000438429"/>
    </source>
</evidence>
<dbReference type="AlphaFoldDB" id="A0A6A4TD64"/>
<keyword evidence="1" id="KW-0812">Transmembrane</keyword>
<evidence type="ECO:0000313" key="2">
    <source>
        <dbReference type="EMBL" id="KAF0041760.1"/>
    </source>
</evidence>
<reference evidence="2 3" key="1">
    <citation type="submission" date="2019-06" db="EMBL/GenBank/DDBJ databases">
        <title>Draft genomes of female and male turbot (Scophthalmus maximus).</title>
        <authorList>
            <person name="Xu H."/>
            <person name="Xu X.-W."/>
            <person name="Shao C."/>
            <person name="Chen S."/>
        </authorList>
    </citation>
    <scope>NUCLEOTIDE SEQUENCE [LARGE SCALE GENOMIC DNA]</scope>
    <source>
        <strain evidence="2">Ysfricsl-2016a</strain>
        <tissue evidence="2">Blood</tissue>
    </source>
</reference>
<evidence type="ECO:0000256" key="1">
    <source>
        <dbReference type="SAM" id="Phobius"/>
    </source>
</evidence>
<sequence>MSANSRVYSIGPAGVLSLIVAAKREDLPPENFRSGGKSFYSSSARSLLRRNKVAILIKMQHGYRVKCYTLVFLASVGAIAAAPTTPLILLPLPA</sequence>
<keyword evidence="1" id="KW-1133">Transmembrane helix</keyword>
<accession>A0A6A4TD64</accession>
<dbReference type="Proteomes" id="UP000438429">
    <property type="component" value="Unassembled WGS sequence"/>
</dbReference>
<feature type="transmembrane region" description="Helical" evidence="1">
    <location>
        <begin position="67"/>
        <end position="89"/>
    </location>
</feature>
<organism evidence="2 3">
    <name type="scientific">Scophthalmus maximus</name>
    <name type="common">Turbot</name>
    <name type="synonym">Psetta maxima</name>
    <dbReference type="NCBI Taxonomy" id="52904"/>
    <lineage>
        <taxon>Eukaryota</taxon>
        <taxon>Metazoa</taxon>
        <taxon>Chordata</taxon>
        <taxon>Craniata</taxon>
        <taxon>Vertebrata</taxon>
        <taxon>Euteleostomi</taxon>
        <taxon>Actinopterygii</taxon>
        <taxon>Neopterygii</taxon>
        <taxon>Teleostei</taxon>
        <taxon>Neoteleostei</taxon>
        <taxon>Acanthomorphata</taxon>
        <taxon>Carangaria</taxon>
        <taxon>Pleuronectiformes</taxon>
        <taxon>Pleuronectoidei</taxon>
        <taxon>Scophthalmidae</taxon>
        <taxon>Scophthalmus</taxon>
    </lineage>
</organism>
<protein>
    <submittedName>
        <fullName evidence="2">Uncharacterized protein</fullName>
    </submittedName>
</protein>
<name>A0A6A4TD64_SCOMX</name>